<dbReference type="OrthoDB" id="4041975at2759"/>
<keyword evidence="1" id="KW-0812">Transmembrane</keyword>
<dbReference type="KEGG" id="tgb:HG536_0A03280"/>
<keyword evidence="3" id="KW-1185">Reference proteome</keyword>
<evidence type="ECO:0000313" key="3">
    <source>
        <dbReference type="Proteomes" id="UP000515788"/>
    </source>
</evidence>
<dbReference type="GeneID" id="59323607"/>
<dbReference type="RefSeq" id="XP_037137185.1">
    <property type="nucleotide sequence ID" value="XM_037281290.1"/>
</dbReference>
<evidence type="ECO:0000313" key="2">
    <source>
        <dbReference type="EMBL" id="QLL30510.1"/>
    </source>
</evidence>
<evidence type="ECO:0000256" key="1">
    <source>
        <dbReference type="SAM" id="Phobius"/>
    </source>
</evidence>
<keyword evidence="1" id="KW-1133">Transmembrane helix</keyword>
<reference evidence="2 3" key="1">
    <citation type="submission" date="2020-06" db="EMBL/GenBank/DDBJ databases">
        <title>The yeast mating-type switching endonuclease HO is a domesticated member of an unorthodox homing genetic element family.</title>
        <authorList>
            <person name="Coughlan A.Y."/>
            <person name="Lombardi L."/>
            <person name="Braun-Galleani S."/>
            <person name="Martos A.R."/>
            <person name="Galeote V."/>
            <person name="Bigey F."/>
            <person name="Dequin S."/>
            <person name="Byrne K.P."/>
            <person name="Wolfe K.H."/>
        </authorList>
    </citation>
    <scope>NUCLEOTIDE SEQUENCE [LARGE SCALE GENOMIC DNA]</scope>
    <source>
        <strain evidence="2 3">CBS764</strain>
    </source>
</reference>
<accession>A0A7G3ZAH4</accession>
<proteinExistence type="predicted"/>
<dbReference type="AlphaFoldDB" id="A0A7G3ZAH4"/>
<feature type="transmembrane region" description="Helical" evidence="1">
    <location>
        <begin position="32"/>
        <end position="53"/>
    </location>
</feature>
<protein>
    <submittedName>
        <fullName evidence="2">Uncharacterized protein</fullName>
    </submittedName>
</protein>
<sequence length="232" mass="27287">MSFAEGYFEVESRIIDRLARLPYVQQFVHDKISGRITLFLLVVGTMAFINELYITIEMTFLQKETYEELNKGYIDESLKLHRMIVQDNYHSREYLDEKSGIVIEEFEDRDKFFAKPVHVAHLYAMCNVLKDGKPVLAKPLQFHIEFSPEDYEDERRPEFGCRLRVLRTKLYHFFKDTQLFSELVKKPENFTVSDSVKIYNSASEPLPCTIDDVQLCFLKIETGDTIQCDLII</sequence>
<dbReference type="Proteomes" id="UP000515788">
    <property type="component" value="Chromosome 1"/>
</dbReference>
<organism evidence="2 3">
    <name type="scientific">Torulaspora globosa</name>
    <dbReference type="NCBI Taxonomy" id="48254"/>
    <lineage>
        <taxon>Eukaryota</taxon>
        <taxon>Fungi</taxon>
        <taxon>Dikarya</taxon>
        <taxon>Ascomycota</taxon>
        <taxon>Saccharomycotina</taxon>
        <taxon>Saccharomycetes</taxon>
        <taxon>Saccharomycetales</taxon>
        <taxon>Saccharomycetaceae</taxon>
        <taxon>Torulaspora</taxon>
    </lineage>
</organism>
<dbReference type="EMBL" id="CP059246">
    <property type="protein sequence ID" value="QLL30510.1"/>
    <property type="molecule type" value="Genomic_DNA"/>
</dbReference>
<gene>
    <name evidence="2" type="ORF">HG536_0A03280</name>
</gene>
<name>A0A7G3ZAH4_9SACH</name>
<keyword evidence="1" id="KW-0472">Membrane</keyword>